<accession>A0A6J4H555</accession>
<dbReference type="EMBL" id="CADCTD010000003">
    <property type="protein sequence ID" value="CAA9215273.1"/>
    <property type="molecule type" value="Genomic_DNA"/>
</dbReference>
<reference evidence="1" key="1">
    <citation type="submission" date="2020-02" db="EMBL/GenBank/DDBJ databases">
        <authorList>
            <person name="Meier V. D."/>
        </authorList>
    </citation>
    <scope>NUCLEOTIDE SEQUENCE</scope>
    <source>
        <strain evidence="1">AVDCRST_MAG27</strain>
    </source>
</reference>
<evidence type="ECO:0008006" key="2">
    <source>
        <dbReference type="Google" id="ProtNLM"/>
    </source>
</evidence>
<gene>
    <name evidence="1" type="ORF">AVDCRST_MAG27-140</name>
</gene>
<proteinExistence type="predicted"/>
<dbReference type="AlphaFoldDB" id="A0A6J4H555"/>
<name>A0A6J4H555_9PROT</name>
<sequence length="222" mass="23761">MHPGPPFSPEQQALDETCRGIYRDMAALYAELEPALAGDGPAPGYAILFGPPRLRPPILFIGYQPGGPYGPMPDAASPSPWPPVSQYATCSWRLALRLQDIYGKELLARCTGTNALFVRARSSTHYKAYPSAARRRIEAFCIPACRRLIETMQPEKVVVLGLGSLGLLGKAGQVPIATGAKGRWLVCGGTIAGRPVTAVLHPTGAFGLSAEEWGEVKRHLAA</sequence>
<protein>
    <recommendedName>
        <fullName evidence="2">Uracil-DNA glycosylase-like domain-containing protein</fullName>
    </recommendedName>
</protein>
<organism evidence="1">
    <name type="scientific">uncultured Craurococcus sp</name>
    <dbReference type="NCBI Taxonomy" id="1135998"/>
    <lineage>
        <taxon>Bacteria</taxon>
        <taxon>Pseudomonadati</taxon>
        <taxon>Pseudomonadota</taxon>
        <taxon>Alphaproteobacteria</taxon>
        <taxon>Acetobacterales</taxon>
        <taxon>Acetobacteraceae</taxon>
        <taxon>Craurococcus</taxon>
        <taxon>environmental samples</taxon>
    </lineage>
</organism>
<evidence type="ECO:0000313" key="1">
    <source>
        <dbReference type="EMBL" id="CAA9215273.1"/>
    </source>
</evidence>